<evidence type="ECO:0000256" key="11">
    <source>
        <dbReference type="ARBA" id="ARBA00033245"/>
    </source>
</evidence>
<comment type="subcellular location">
    <subcellularLocation>
        <location evidence="1">Cell inner membrane</location>
        <topology evidence="1">Multi-pass membrane protein</topology>
    </subcellularLocation>
</comment>
<dbReference type="CDD" id="cd20070">
    <property type="entry name" value="5TM_YidC_Alb3"/>
    <property type="match status" value="1"/>
</dbReference>
<dbReference type="PRINTS" id="PR00701">
    <property type="entry name" value="60KDINNERMP"/>
</dbReference>
<dbReference type="InterPro" id="IPR047196">
    <property type="entry name" value="YidC_ALB_C"/>
</dbReference>
<evidence type="ECO:0000256" key="10">
    <source>
        <dbReference type="ARBA" id="ARBA00023186"/>
    </source>
</evidence>
<dbReference type="GO" id="GO:0005886">
    <property type="term" value="C:plasma membrane"/>
    <property type="evidence" value="ECO:0007669"/>
    <property type="project" value="UniProtKB-SubCell"/>
</dbReference>
<dbReference type="EMBL" id="CZRL01000032">
    <property type="protein sequence ID" value="CUS50498.1"/>
    <property type="molecule type" value="Genomic_DNA"/>
</dbReference>
<organism evidence="16">
    <name type="scientific">hydrothermal vent metagenome</name>
    <dbReference type="NCBI Taxonomy" id="652676"/>
    <lineage>
        <taxon>unclassified sequences</taxon>
        <taxon>metagenomes</taxon>
        <taxon>ecological metagenomes</taxon>
    </lineage>
</organism>
<dbReference type="InterPro" id="IPR038221">
    <property type="entry name" value="YidC_periplasmic_sf"/>
</dbReference>
<protein>
    <recommendedName>
        <fullName evidence="3">Membrane protein insertase YidC</fullName>
    </recommendedName>
    <alternativeName>
        <fullName evidence="12">Foldase YidC</fullName>
    </alternativeName>
    <alternativeName>
        <fullName evidence="11">Membrane integrase YidC</fullName>
    </alternativeName>
</protein>
<feature type="transmembrane region" description="Helical" evidence="13">
    <location>
        <begin position="519"/>
        <end position="544"/>
    </location>
</feature>
<keyword evidence="10" id="KW-0143">Chaperone</keyword>
<dbReference type="InterPro" id="IPR019998">
    <property type="entry name" value="Membr_insert_YidC"/>
</dbReference>
<accession>A0A170PQP8</accession>
<dbReference type="Pfam" id="PF02096">
    <property type="entry name" value="60KD_IMP"/>
    <property type="match status" value="1"/>
</dbReference>
<dbReference type="GO" id="GO:0051205">
    <property type="term" value="P:protein insertion into membrane"/>
    <property type="evidence" value="ECO:0007669"/>
    <property type="project" value="TreeGrafter"/>
</dbReference>
<evidence type="ECO:0000256" key="3">
    <source>
        <dbReference type="ARBA" id="ARBA00015325"/>
    </source>
</evidence>
<dbReference type="InterPro" id="IPR028053">
    <property type="entry name" value="Membr_insert_YidC_N"/>
</dbReference>
<evidence type="ECO:0000256" key="2">
    <source>
        <dbReference type="ARBA" id="ARBA00010527"/>
    </source>
</evidence>
<dbReference type="NCBIfam" id="NF002352">
    <property type="entry name" value="PRK01318.1-3"/>
    <property type="match status" value="1"/>
</dbReference>
<dbReference type="Pfam" id="PF14849">
    <property type="entry name" value="YidC_periplas"/>
    <property type="match status" value="1"/>
</dbReference>
<comment type="similarity">
    <text evidence="2">Belongs to the OXA1/ALB3/YidC family. Type 1 subfamily.</text>
</comment>
<keyword evidence="6 13" id="KW-0812">Transmembrane</keyword>
<dbReference type="NCBIfam" id="TIGR03593">
    <property type="entry name" value="yidC_nterm"/>
    <property type="match status" value="1"/>
</dbReference>
<evidence type="ECO:0000256" key="7">
    <source>
        <dbReference type="ARBA" id="ARBA00022927"/>
    </source>
</evidence>
<evidence type="ECO:0000256" key="13">
    <source>
        <dbReference type="SAM" id="Phobius"/>
    </source>
</evidence>
<dbReference type="InterPro" id="IPR028055">
    <property type="entry name" value="YidC/Oxa/ALB_C"/>
</dbReference>
<sequence>MDFQRLILFTGLALVLVLIWQAWILHNATPVVPVMSQTAQQSGQGQAIAVNTEDVPSAPTTASTVTSTAANEVPKPTLNTLPTSHIVVVETDLIRAAIDTYGGDLRRLELLTYPEKLDYPDEPFRLLNEEGADLFVIQGGLLGTQGELPNHHTQYDANQHNYSLLPDADSVEAVLGWQSPNGVIYRKVYTFYRNSYYIDIRYEIDNATATAWQGFQYNQILRTKVEQKSSGFGFLGRLPSYTGGVIYTPEEKYQKIDFDDMYDENLVRNTPSGWVAMLQHYFVGALLPQGSNAYEFYSTVTAKDSQPRYHIGYKSVEPVVVPAGGQGSLSAQLFVGPKEQKRLTEIDQQLELTVDYGWMTPISSPLFWLLTYIHSVVQNWGVSIILLTLLVKLVFYPLSAASYKSMARMKNLQPRMKTLKERFGDDKQKFQQAMMEVYKKEKINPFGSCLPIVIQIPVFISLYWVLLESVELRQAPFMLWINDLSVQDPYYVLPLLMGASMFGQTILNPTPVDPMQKNIMLAMPVMFTVFFLWFPAGLVLYWLVNNLLSIGQQWMITRKIAASGG</sequence>
<evidence type="ECO:0000256" key="5">
    <source>
        <dbReference type="ARBA" id="ARBA00022475"/>
    </source>
</evidence>
<evidence type="ECO:0000256" key="4">
    <source>
        <dbReference type="ARBA" id="ARBA00022448"/>
    </source>
</evidence>
<evidence type="ECO:0000259" key="15">
    <source>
        <dbReference type="Pfam" id="PF14849"/>
    </source>
</evidence>
<feature type="transmembrane region" description="Helical" evidence="13">
    <location>
        <begin position="380"/>
        <end position="403"/>
    </location>
</feature>
<proteinExistence type="inferred from homology"/>
<reference evidence="16" key="1">
    <citation type="submission" date="2015-10" db="EMBL/GenBank/DDBJ databases">
        <authorList>
            <person name="Gilbert D.G."/>
        </authorList>
    </citation>
    <scope>NUCLEOTIDE SEQUENCE</scope>
</reference>
<dbReference type="PRINTS" id="PR01900">
    <property type="entry name" value="YIDCPROTEIN"/>
</dbReference>
<dbReference type="GO" id="GO:0032977">
    <property type="term" value="F:membrane insertase activity"/>
    <property type="evidence" value="ECO:0007669"/>
    <property type="project" value="InterPro"/>
</dbReference>
<dbReference type="AlphaFoldDB" id="A0A170PQP8"/>
<keyword evidence="9 13" id="KW-0472">Membrane</keyword>
<keyword evidence="5" id="KW-1003">Cell membrane</keyword>
<feature type="transmembrane region" description="Helical" evidence="13">
    <location>
        <begin position="443"/>
        <end position="466"/>
    </location>
</feature>
<evidence type="ECO:0000259" key="14">
    <source>
        <dbReference type="Pfam" id="PF02096"/>
    </source>
</evidence>
<gene>
    <name evidence="16" type="ORF">MGWOODY_XGa94</name>
</gene>
<dbReference type="HAMAP" id="MF_01810">
    <property type="entry name" value="YidC_type1"/>
    <property type="match status" value="1"/>
</dbReference>
<feature type="domain" description="Membrane insertase YidC N-terminal" evidence="15">
    <location>
        <begin position="87"/>
        <end position="369"/>
    </location>
</feature>
<evidence type="ECO:0000256" key="1">
    <source>
        <dbReference type="ARBA" id="ARBA00004429"/>
    </source>
</evidence>
<evidence type="ECO:0000256" key="6">
    <source>
        <dbReference type="ARBA" id="ARBA00022692"/>
    </source>
</evidence>
<dbReference type="PANTHER" id="PTHR12428:SF65">
    <property type="entry name" value="CYTOCHROME C OXIDASE ASSEMBLY PROTEIN COX18, MITOCHONDRIAL"/>
    <property type="match status" value="1"/>
</dbReference>
<keyword evidence="8 13" id="KW-1133">Transmembrane helix</keyword>
<feature type="domain" description="Membrane insertase YidC/Oxa/ALB C-terminal" evidence="14">
    <location>
        <begin position="380"/>
        <end position="558"/>
    </location>
</feature>
<evidence type="ECO:0000256" key="9">
    <source>
        <dbReference type="ARBA" id="ARBA00023136"/>
    </source>
</evidence>
<dbReference type="InterPro" id="IPR001708">
    <property type="entry name" value="YidC/ALB3/OXA1/COX18"/>
</dbReference>
<evidence type="ECO:0000256" key="8">
    <source>
        <dbReference type="ARBA" id="ARBA00022989"/>
    </source>
</evidence>
<dbReference type="NCBIfam" id="TIGR03592">
    <property type="entry name" value="yidC_oxa1_cterm"/>
    <property type="match status" value="1"/>
</dbReference>
<keyword evidence="4" id="KW-0813">Transport</keyword>
<name>A0A170PQP8_9ZZZZ</name>
<dbReference type="Gene3D" id="2.70.98.90">
    <property type="match status" value="1"/>
</dbReference>
<dbReference type="PANTHER" id="PTHR12428">
    <property type="entry name" value="OXA1"/>
    <property type="match status" value="1"/>
</dbReference>
<evidence type="ECO:0000313" key="16">
    <source>
        <dbReference type="EMBL" id="CUS50498.1"/>
    </source>
</evidence>
<evidence type="ECO:0000256" key="12">
    <source>
        <dbReference type="ARBA" id="ARBA00033342"/>
    </source>
</evidence>
<keyword evidence="7" id="KW-0653">Protein transport</keyword>
<dbReference type="CDD" id="cd19961">
    <property type="entry name" value="EcYidC-like_peri"/>
    <property type="match status" value="1"/>
</dbReference>
<dbReference type="GO" id="GO:0015031">
    <property type="term" value="P:protein transport"/>
    <property type="evidence" value="ECO:0007669"/>
    <property type="project" value="UniProtKB-KW"/>
</dbReference>